<dbReference type="PROSITE" id="PS00889">
    <property type="entry name" value="CNMP_BINDING_2"/>
    <property type="match status" value="1"/>
</dbReference>
<evidence type="ECO:0000256" key="1">
    <source>
        <dbReference type="ARBA" id="ARBA00004141"/>
    </source>
</evidence>
<dbReference type="InterPro" id="IPR016024">
    <property type="entry name" value="ARM-type_fold"/>
</dbReference>
<keyword evidence="4 9" id="KW-1133">Transmembrane helix</keyword>
<accession>A0A0U4BRP7</accession>
<keyword evidence="7" id="KW-1071">Ligand-gated ion channel</keyword>
<name>A0A0U4BRP7_9BACT</name>
<dbReference type="Proteomes" id="UP000059542">
    <property type="component" value="Chromosome"/>
</dbReference>
<dbReference type="AlphaFoldDB" id="A0A0U4BRP7"/>
<evidence type="ECO:0000256" key="8">
    <source>
        <dbReference type="ARBA" id="ARBA00023303"/>
    </source>
</evidence>
<feature type="transmembrane region" description="Helical" evidence="9">
    <location>
        <begin position="226"/>
        <end position="250"/>
    </location>
</feature>
<dbReference type="SMART" id="SM00100">
    <property type="entry name" value="cNMP"/>
    <property type="match status" value="1"/>
</dbReference>
<feature type="transmembrane region" description="Helical" evidence="9">
    <location>
        <begin position="296"/>
        <end position="318"/>
    </location>
</feature>
<dbReference type="EMBL" id="CP013909">
    <property type="protein sequence ID" value="ALW86378.1"/>
    <property type="molecule type" value="Genomic_DNA"/>
</dbReference>
<evidence type="ECO:0000313" key="11">
    <source>
        <dbReference type="EMBL" id="ALW86378.1"/>
    </source>
</evidence>
<dbReference type="SUPFAM" id="SSF51206">
    <property type="entry name" value="cAMP-binding domain-like"/>
    <property type="match status" value="1"/>
</dbReference>
<keyword evidence="8" id="KW-0407">Ion channel</keyword>
<evidence type="ECO:0000256" key="3">
    <source>
        <dbReference type="ARBA" id="ARBA00022692"/>
    </source>
</evidence>
<dbReference type="Pfam" id="PF00027">
    <property type="entry name" value="cNMP_binding"/>
    <property type="match status" value="1"/>
</dbReference>
<feature type="transmembrane region" description="Helical" evidence="9">
    <location>
        <begin position="82"/>
        <end position="101"/>
    </location>
</feature>
<dbReference type="InterPro" id="IPR000595">
    <property type="entry name" value="cNMP-bd_dom"/>
</dbReference>
<dbReference type="Gene3D" id="2.60.120.10">
    <property type="entry name" value="Jelly Rolls"/>
    <property type="match status" value="1"/>
</dbReference>
<evidence type="ECO:0000256" key="9">
    <source>
        <dbReference type="SAM" id="Phobius"/>
    </source>
</evidence>
<evidence type="ECO:0000256" key="5">
    <source>
        <dbReference type="ARBA" id="ARBA00023065"/>
    </source>
</evidence>
<feature type="transmembrane region" description="Helical" evidence="9">
    <location>
        <begin position="21"/>
        <end position="45"/>
    </location>
</feature>
<sequence length="1068" mass="117230">MEKWYRFLGVRPSETKTVWLFFVHNFLLGLGTILVYVAANVLLLAEHPERNLPLAYCAGAVAMMVVGRLYAYYERKLQLSSLAVRTLLVTVVLTLVLGLVLLRGPSVVAAVAIMTGYRLIYLLTNLEFWGMSAVVFNVRQGRRLFSVISSGDMPAKALGAVLTIFVHAHNALYALLLTASAFYLLALFIQRATFRAQAVVARPGPVRESGRELTLLFRRFFGASPLVRAMGLSLTAIAAVAAGVEYLFFVNVKYKLQDQTTILQYVGGVLALTYMLAMLFKLGFSRHSLDRLGVRWTLALLPLLAFAGVLLFGVLQSAHLGPATLMAYFGGLYLVLEVLRRAVFEPVFLVLLQPLAAPERLEGHSLVKGFYEPLGLGLGGLLLLGLPQLPELNLWVPFVWMGLLLLGSVFLLQRTYWTYIDELKRTLGLRFTTDAASDSALHFQPETEYNGSRISPTDAIRAIDYLHKAEAAAVVKHAEHLLKHADSRVRHRVLSVVGQSADVALLRRLALADPDPALRETASSLASHHPEATDLLEHPDLAVRKGAIRGRLETAPADAPARASLAAIVASDETSSRLAALALVDLLTPEQQVELVSSSLCNPDPTVVSAAVQAAAETSNQALMKQLIALLRIKAVQKHATTGLVKIGAASLPLLKQALARETDSRGFQSLAQVCAHLATPAARQLLVELAQGPNLVGRAAALRALSSFATEAADTPLFQRLVEEEMRLAQQLLHGMVAANAELRAALRYELRKGQQRIFGLLGQVYERQPILDAQRGVAHTAGERQANALEMLDNLIPRPLYHGLQAMLDVGRLRDKVRKFDDLLGPTKASESIQTVIVRGGTAAFSIWTISLALQQWHPQPDTVAYLYPHLESTNLLIQENAIAVLRQLPIQRPAAYDQLISLFPSVASLLMSPQGPTSSVSARERVLMLKGTTLFAETPENILSTIMPIMKEVAFQPEQQIFAKGHLGTSLFIISEGEVGIFDGSHHLTTFRKGEFFGELALLDAEARSATAQAMCKVVAFRIDQEDFYDVMEECPEVVRNVMRVLCQRLRRQNEKMQTIMPAET</sequence>
<evidence type="ECO:0000256" key="4">
    <source>
        <dbReference type="ARBA" id="ARBA00022989"/>
    </source>
</evidence>
<organism evidence="11 12">
    <name type="scientific">Hymenobacter sedentarius</name>
    <dbReference type="NCBI Taxonomy" id="1411621"/>
    <lineage>
        <taxon>Bacteria</taxon>
        <taxon>Pseudomonadati</taxon>
        <taxon>Bacteroidota</taxon>
        <taxon>Cytophagia</taxon>
        <taxon>Cytophagales</taxon>
        <taxon>Hymenobacteraceae</taxon>
        <taxon>Hymenobacter</taxon>
    </lineage>
</organism>
<dbReference type="PROSITE" id="PS50042">
    <property type="entry name" value="CNMP_BINDING_3"/>
    <property type="match status" value="1"/>
</dbReference>
<comment type="subcellular location">
    <subcellularLocation>
        <location evidence="1">Membrane</location>
        <topology evidence="1">Multi-pass membrane protein</topology>
    </subcellularLocation>
</comment>
<dbReference type="InterPro" id="IPR018488">
    <property type="entry name" value="cNMP-bd_CS"/>
</dbReference>
<dbReference type="InterPro" id="IPR011989">
    <property type="entry name" value="ARM-like"/>
</dbReference>
<keyword evidence="6 9" id="KW-0472">Membrane</keyword>
<dbReference type="SUPFAM" id="SSF48371">
    <property type="entry name" value="ARM repeat"/>
    <property type="match status" value="1"/>
</dbReference>
<dbReference type="GO" id="GO:0016020">
    <property type="term" value="C:membrane"/>
    <property type="evidence" value="ECO:0007669"/>
    <property type="project" value="UniProtKB-SubCell"/>
</dbReference>
<evidence type="ECO:0000256" key="6">
    <source>
        <dbReference type="ARBA" id="ARBA00023136"/>
    </source>
</evidence>
<gene>
    <name evidence="11" type="ORF">AUC43_15560</name>
</gene>
<feature type="transmembrane region" description="Helical" evidence="9">
    <location>
        <begin position="51"/>
        <end position="70"/>
    </location>
</feature>
<dbReference type="CDD" id="cd00038">
    <property type="entry name" value="CAP_ED"/>
    <property type="match status" value="1"/>
</dbReference>
<dbReference type="PANTHER" id="PTHR45638">
    <property type="entry name" value="CYCLIC NUCLEOTIDE-GATED CATION CHANNEL SUBUNIT A"/>
    <property type="match status" value="1"/>
</dbReference>
<protein>
    <recommendedName>
        <fullName evidence="10">Cyclic nucleotide-binding domain-containing protein</fullName>
    </recommendedName>
</protein>
<evidence type="ECO:0000259" key="10">
    <source>
        <dbReference type="PROSITE" id="PS50042"/>
    </source>
</evidence>
<feature type="transmembrane region" description="Helical" evidence="9">
    <location>
        <begin position="392"/>
        <end position="412"/>
    </location>
</feature>
<dbReference type="InterPro" id="IPR018490">
    <property type="entry name" value="cNMP-bd_dom_sf"/>
</dbReference>
<dbReference type="GO" id="GO:0044877">
    <property type="term" value="F:protein-containing complex binding"/>
    <property type="evidence" value="ECO:0007669"/>
    <property type="project" value="TreeGrafter"/>
</dbReference>
<evidence type="ECO:0000256" key="2">
    <source>
        <dbReference type="ARBA" id="ARBA00022448"/>
    </source>
</evidence>
<feature type="transmembrane region" description="Helical" evidence="9">
    <location>
        <begin position="171"/>
        <end position="189"/>
    </location>
</feature>
<keyword evidence="2" id="KW-0813">Transport</keyword>
<evidence type="ECO:0000256" key="7">
    <source>
        <dbReference type="ARBA" id="ARBA00023286"/>
    </source>
</evidence>
<dbReference type="GO" id="GO:0005221">
    <property type="term" value="F:intracellularly cyclic nucleotide-activated monoatomic cation channel activity"/>
    <property type="evidence" value="ECO:0007669"/>
    <property type="project" value="InterPro"/>
</dbReference>
<keyword evidence="12" id="KW-1185">Reference proteome</keyword>
<feature type="transmembrane region" description="Helical" evidence="9">
    <location>
        <begin position="262"/>
        <end position="284"/>
    </location>
</feature>
<feature type="domain" description="Cyclic nucleotide-binding" evidence="10">
    <location>
        <begin position="937"/>
        <end position="1052"/>
    </location>
</feature>
<dbReference type="RefSeq" id="WP_068195668.1">
    <property type="nucleotide sequence ID" value="NZ_CP013909.1"/>
</dbReference>
<feature type="transmembrane region" description="Helical" evidence="9">
    <location>
        <begin position="144"/>
        <end position="165"/>
    </location>
</feature>
<dbReference type="OrthoDB" id="9810708at2"/>
<dbReference type="Gene3D" id="1.25.10.10">
    <property type="entry name" value="Leucine-rich Repeat Variant"/>
    <property type="match status" value="1"/>
</dbReference>
<dbReference type="STRING" id="1411621.AUC43_15560"/>
<dbReference type="InterPro" id="IPR050866">
    <property type="entry name" value="CNG_cation_channel"/>
</dbReference>
<reference evidence="11 12" key="1">
    <citation type="submission" date="2015-12" db="EMBL/GenBank/DDBJ databases">
        <authorList>
            <person name="Shamseldin A."/>
            <person name="Moawad H."/>
            <person name="Abd El-Rahim W.M."/>
            <person name="Sadowsky M.J."/>
        </authorList>
    </citation>
    <scope>NUCLEOTIDE SEQUENCE [LARGE SCALE GENOMIC DNA]</scope>
    <source>
        <strain evidence="11 12">DG5B</strain>
    </source>
</reference>
<evidence type="ECO:0000313" key="12">
    <source>
        <dbReference type="Proteomes" id="UP000059542"/>
    </source>
</evidence>
<dbReference type="KEGG" id="hyg:AUC43_15560"/>
<keyword evidence="3 9" id="KW-0812">Transmembrane</keyword>
<proteinExistence type="predicted"/>
<keyword evidence="5" id="KW-0406">Ion transport</keyword>
<dbReference type="PANTHER" id="PTHR45638:SF11">
    <property type="entry name" value="CYCLIC NUCLEOTIDE-GATED CATION CHANNEL SUBUNIT A"/>
    <property type="match status" value="1"/>
</dbReference>
<dbReference type="InterPro" id="IPR014710">
    <property type="entry name" value="RmlC-like_jellyroll"/>
</dbReference>